<dbReference type="FunFam" id="3.90.226.10:FF:000090">
    <property type="entry name" value="Tail-specific protease"/>
    <property type="match status" value="1"/>
</dbReference>
<dbReference type="GO" id="GO:0030288">
    <property type="term" value="C:outer membrane-bounded periplasmic space"/>
    <property type="evidence" value="ECO:0007669"/>
    <property type="project" value="TreeGrafter"/>
</dbReference>
<dbReference type="GO" id="GO:0007165">
    <property type="term" value="P:signal transduction"/>
    <property type="evidence" value="ECO:0007669"/>
    <property type="project" value="TreeGrafter"/>
</dbReference>
<dbReference type="AlphaFoldDB" id="A0A918XFA3"/>
<evidence type="ECO:0000256" key="7">
    <source>
        <dbReference type="SAM" id="SignalP"/>
    </source>
</evidence>
<dbReference type="Pfam" id="PF11818">
    <property type="entry name" value="DUF3340"/>
    <property type="match status" value="1"/>
</dbReference>
<dbReference type="SUPFAM" id="SSF50156">
    <property type="entry name" value="PDZ domain-like"/>
    <property type="match status" value="1"/>
</dbReference>
<feature type="chain" id="PRO_5037277512" evidence="7">
    <location>
        <begin position="41"/>
        <end position="737"/>
    </location>
</feature>
<dbReference type="CDD" id="cd06782">
    <property type="entry name" value="cpPDZ_CPP-like"/>
    <property type="match status" value="1"/>
</dbReference>
<dbReference type="GO" id="GO:0008236">
    <property type="term" value="F:serine-type peptidase activity"/>
    <property type="evidence" value="ECO:0007669"/>
    <property type="project" value="UniProtKB-KW"/>
</dbReference>
<dbReference type="PROSITE" id="PS50106">
    <property type="entry name" value="PDZ"/>
    <property type="match status" value="1"/>
</dbReference>
<dbReference type="PANTHER" id="PTHR32060:SF22">
    <property type="entry name" value="CARBOXYL-TERMINAL-PROCESSING PEPTIDASE 3, CHLOROPLASTIC"/>
    <property type="match status" value="1"/>
</dbReference>
<evidence type="ECO:0000256" key="3">
    <source>
        <dbReference type="ARBA" id="ARBA00022801"/>
    </source>
</evidence>
<protein>
    <submittedName>
        <fullName evidence="9">Tail-specific protease</fullName>
    </submittedName>
</protein>
<feature type="compositionally biased region" description="Basic and acidic residues" evidence="6">
    <location>
        <begin position="642"/>
        <end position="652"/>
    </location>
</feature>
<dbReference type="InterPro" id="IPR020992">
    <property type="entry name" value="Tail_Prtase_C"/>
</dbReference>
<dbReference type="NCBIfam" id="TIGR00225">
    <property type="entry name" value="prc"/>
    <property type="match status" value="1"/>
</dbReference>
<feature type="compositionally biased region" description="Acidic residues" evidence="6">
    <location>
        <begin position="691"/>
        <end position="702"/>
    </location>
</feature>
<feature type="compositionally biased region" description="Acidic residues" evidence="6">
    <location>
        <begin position="657"/>
        <end position="676"/>
    </location>
</feature>
<keyword evidence="7" id="KW-0732">Signal</keyword>
<keyword evidence="3 5" id="KW-0378">Hydrolase</keyword>
<accession>A0A918XFA3</accession>
<dbReference type="SUPFAM" id="SSF52096">
    <property type="entry name" value="ClpP/crotonase"/>
    <property type="match status" value="1"/>
</dbReference>
<keyword evidence="10" id="KW-1185">Reference proteome</keyword>
<organism evidence="9 10">
    <name type="scientific">Parahalioglobus pacificus</name>
    <dbReference type="NCBI Taxonomy" id="930806"/>
    <lineage>
        <taxon>Bacteria</taxon>
        <taxon>Pseudomonadati</taxon>
        <taxon>Pseudomonadota</taxon>
        <taxon>Gammaproteobacteria</taxon>
        <taxon>Cellvibrionales</taxon>
        <taxon>Halieaceae</taxon>
        <taxon>Parahalioglobus</taxon>
    </lineage>
</organism>
<evidence type="ECO:0000256" key="5">
    <source>
        <dbReference type="RuleBase" id="RU004404"/>
    </source>
</evidence>
<dbReference type="Pfam" id="PF03572">
    <property type="entry name" value="Peptidase_S41"/>
    <property type="match status" value="1"/>
</dbReference>
<evidence type="ECO:0000313" key="10">
    <source>
        <dbReference type="Proteomes" id="UP000644693"/>
    </source>
</evidence>
<dbReference type="Gene3D" id="2.30.42.10">
    <property type="match status" value="1"/>
</dbReference>
<dbReference type="Gene3D" id="3.30.750.44">
    <property type="match status" value="1"/>
</dbReference>
<feature type="region of interest" description="Disordered" evidence="6">
    <location>
        <begin position="642"/>
        <end position="704"/>
    </location>
</feature>
<keyword evidence="4 5" id="KW-0720">Serine protease</keyword>
<dbReference type="InterPro" id="IPR040573">
    <property type="entry name" value="TSP_N"/>
</dbReference>
<dbReference type="GO" id="GO:0004175">
    <property type="term" value="F:endopeptidase activity"/>
    <property type="evidence" value="ECO:0007669"/>
    <property type="project" value="TreeGrafter"/>
</dbReference>
<reference evidence="9" key="2">
    <citation type="submission" date="2020-09" db="EMBL/GenBank/DDBJ databases">
        <authorList>
            <person name="Sun Q."/>
            <person name="Kim S."/>
        </authorList>
    </citation>
    <scope>NUCLEOTIDE SEQUENCE</scope>
    <source>
        <strain evidence="9">KCTC 23430</strain>
    </source>
</reference>
<dbReference type="SMART" id="SM00228">
    <property type="entry name" value="PDZ"/>
    <property type="match status" value="1"/>
</dbReference>
<evidence type="ECO:0000256" key="1">
    <source>
        <dbReference type="ARBA" id="ARBA00009179"/>
    </source>
</evidence>
<feature type="domain" description="PDZ" evidence="8">
    <location>
        <begin position="248"/>
        <end position="319"/>
    </location>
</feature>
<dbReference type="CDD" id="cd07560">
    <property type="entry name" value="Peptidase_S41_CPP"/>
    <property type="match status" value="1"/>
</dbReference>
<dbReference type="InterPro" id="IPR036034">
    <property type="entry name" value="PDZ_sf"/>
</dbReference>
<name>A0A918XFA3_9GAMM</name>
<dbReference type="InterPro" id="IPR001478">
    <property type="entry name" value="PDZ"/>
</dbReference>
<dbReference type="EMBL" id="BMYM01000001">
    <property type="protein sequence ID" value="GHD29452.1"/>
    <property type="molecule type" value="Genomic_DNA"/>
</dbReference>
<gene>
    <name evidence="9" type="primary">prc</name>
    <name evidence="9" type="ORF">GCM10007053_10000</name>
</gene>
<comment type="caution">
    <text evidence="9">The sequence shown here is derived from an EMBL/GenBank/DDBJ whole genome shotgun (WGS) entry which is preliminary data.</text>
</comment>
<proteinExistence type="inferred from homology"/>
<dbReference type="Pfam" id="PF17804">
    <property type="entry name" value="TSP_NTD"/>
    <property type="match status" value="1"/>
</dbReference>
<dbReference type="PANTHER" id="PTHR32060">
    <property type="entry name" value="TAIL-SPECIFIC PROTEASE"/>
    <property type="match status" value="1"/>
</dbReference>
<evidence type="ECO:0000313" key="9">
    <source>
        <dbReference type="EMBL" id="GHD29452.1"/>
    </source>
</evidence>
<comment type="similarity">
    <text evidence="1 5">Belongs to the peptidase S41A family.</text>
</comment>
<evidence type="ECO:0000256" key="2">
    <source>
        <dbReference type="ARBA" id="ARBA00022670"/>
    </source>
</evidence>
<reference evidence="9" key="1">
    <citation type="journal article" date="2014" name="Int. J. Syst. Evol. Microbiol.">
        <title>Complete genome sequence of Corynebacterium casei LMG S-19264T (=DSM 44701T), isolated from a smear-ripened cheese.</title>
        <authorList>
            <consortium name="US DOE Joint Genome Institute (JGI-PGF)"/>
            <person name="Walter F."/>
            <person name="Albersmeier A."/>
            <person name="Kalinowski J."/>
            <person name="Ruckert C."/>
        </authorList>
    </citation>
    <scope>NUCLEOTIDE SEQUENCE</scope>
    <source>
        <strain evidence="9">KCTC 23430</strain>
    </source>
</reference>
<evidence type="ECO:0000256" key="6">
    <source>
        <dbReference type="SAM" id="MobiDB-lite"/>
    </source>
</evidence>
<dbReference type="Pfam" id="PF00595">
    <property type="entry name" value="PDZ"/>
    <property type="match status" value="1"/>
</dbReference>
<sequence>MITRGTKKVVPLIIRSRLAKSANTLLTGLLASTLALPAAAVIEYTETQQDTIVELVDQLEERHYAKLRYNDDLSSEHLDNYIDSLDGGKMFFTTADLAEFEQYRTRMDEDLHKGSLDAGFAIFNRYQARLEARLGQVIDSLDTSIAAMDFTVDEQYRLNGDDREWANTQEELDERWRKHLKNQVLSLRVAEKDPEEIAETLGKRYTNQLNRVKQYNNQDVFQIYANALTELYDPHTNYLSPRRSENFNINMSLSLEGIGAVLQIEDEYTKVARIVAAGPADKQGELKAADRIVAVGQGTDGDMQDVIGWRLDEVVELIRGPKGTTVKLEVIPAKGKSDSRKQITIVRNKVKLEEQSAQSKILEIPNGDQTMRVGVIDIPAFYIDFDAMRRGDKDYKSTTRDVKALLDGLQDEGVDGIVVDLRNNGGGSLQEANELTGLFIEYGPTVQIRHSSRRVWRDGKRLRGPYYDGPLVVLINRLSASASEIFAGAIQDYQRGLIVGDRSFGKGTVQTLVPLTEGQLKLTESKFYRISGDSTQHRGVVPDIEFPSIYDPEQIGESSLNHALNWDQINPVRHRRYDDLSSLLPRVGELFQERAQTNPDFVYLEEQVNLADETRDIRALPLNEAARIAMREEQEAKALAIENRRRASRGEEPLASLDEEETSEESEDTTGDVELADGERAQDSLGVTDYSAEETEEEEENTDVLLSEAGNILVDTLVLKQRAFALNSPAESEKQQN</sequence>
<dbReference type="Proteomes" id="UP000644693">
    <property type="component" value="Unassembled WGS sequence"/>
</dbReference>
<keyword evidence="2 5" id="KW-0645">Protease</keyword>
<dbReference type="Gene3D" id="3.90.226.10">
    <property type="entry name" value="2-enoyl-CoA Hydratase, Chain A, domain 1"/>
    <property type="match status" value="1"/>
</dbReference>
<dbReference type="GO" id="GO:0006508">
    <property type="term" value="P:proteolysis"/>
    <property type="evidence" value="ECO:0007669"/>
    <property type="project" value="UniProtKB-KW"/>
</dbReference>
<feature type="signal peptide" evidence="7">
    <location>
        <begin position="1"/>
        <end position="40"/>
    </location>
</feature>
<dbReference type="InterPro" id="IPR005151">
    <property type="entry name" value="Tail-specific_protease"/>
</dbReference>
<dbReference type="SMART" id="SM00245">
    <property type="entry name" value="TSPc"/>
    <property type="match status" value="1"/>
</dbReference>
<evidence type="ECO:0000259" key="8">
    <source>
        <dbReference type="PROSITE" id="PS50106"/>
    </source>
</evidence>
<evidence type="ECO:0000256" key="4">
    <source>
        <dbReference type="ARBA" id="ARBA00022825"/>
    </source>
</evidence>
<dbReference type="InterPro" id="IPR029045">
    <property type="entry name" value="ClpP/crotonase-like_dom_sf"/>
</dbReference>
<dbReference type="InterPro" id="IPR004447">
    <property type="entry name" value="Peptidase_S41A"/>
</dbReference>